<evidence type="ECO:0000313" key="2">
    <source>
        <dbReference type="Proteomes" id="UP000031971"/>
    </source>
</evidence>
<reference evidence="1 2" key="1">
    <citation type="submission" date="2015-01" db="EMBL/GenBank/DDBJ databases">
        <title>Genome Sequence of Magnetospirillum magnetotacticum Strain MS-1.</title>
        <authorList>
            <person name="Marinov G.K."/>
            <person name="Smalley M.D."/>
            <person name="DeSalvo G."/>
        </authorList>
    </citation>
    <scope>NUCLEOTIDE SEQUENCE [LARGE SCALE GENOMIC DNA]</scope>
    <source>
        <strain evidence="1 2">MS-1</strain>
    </source>
</reference>
<dbReference type="Proteomes" id="UP000031971">
    <property type="component" value="Unassembled WGS sequence"/>
</dbReference>
<gene>
    <name evidence="1" type="ORF">CCC_01931</name>
</gene>
<organism evidence="1 2">
    <name type="scientific">Paramagnetospirillum magnetotacticum MS-1</name>
    <dbReference type="NCBI Taxonomy" id="272627"/>
    <lineage>
        <taxon>Bacteria</taxon>
        <taxon>Pseudomonadati</taxon>
        <taxon>Pseudomonadota</taxon>
        <taxon>Alphaproteobacteria</taxon>
        <taxon>Rhodospirillales</taxon>
        <taxon>Magnetospirillaceae</taxon>
        <taxon>Paramagnetospirillum</taxon>
    </lineage>
</organism>
<proteinExistence type="predicted"/>
<protein>
    <submittedName>
        <fullName evidence="1">Uncharacterized protein</fullName>
    </submittedName>
</protein>
<dbReference type="STRING" id="272627.CCC_01931"/>
<comment type="caution">
    <text evidence="1">The sequence shown here is derived from an EMBL/GenBank/DDBJ whole genome shotgun (WGS) entry which is preliminary data.</text>
</comment>
<sequence>MAGGTPETSTAVIPMAAFERIEVPGPVKVDWAVLTIDKLILKEGARGNF</sequence>
<dbReference type="AlphaFoldDB" id="A0A0C2YNJ5"/>
<dbReference type="EMBL" id="JXSL01000036">
    <property type="protein sequence ID" value="KIL96668.1"/>
    <property type="molecule type" value="Genomic_DNA"/>
</dbReference>
<accession>A0A0C2YNJ5</accession>
<evidence type="ECO:0000313" key="1">
    <source>
        <dbReference type="EMBL" id="KIL96668.1"/>
    </source>
</evidence>
<keyword evidence="2" id="KW-1185">Reference proteome</keyword>
<name>A0A0C2YNJ5_PARME</name>